<evidence type="ECO:0000313" key="3">
    <source>
        <dbReference type="Proteomes" id="UP001412067"/>
    </source>
</evidence>
<gene>
    <name evidence="2" type="ORF">KSP40_PGU010383</name>
</gene>
<sequence length="101" mass="11095">MDSGDMKFADNVPNVDNSNVSGGYQGVPEVGTVFKTHHEVSKFYKSYARRVGFGVSVGRSSFSNEGPCLYLELMCCKGGGNKRTIAKKSHKKSLRNKMNIL</sequence>
<accession>A0ABR2M6W7</accession>
<feature type="domain" description="FAR1" evidence="1">
    <location>
        <begin position="42"/>
        <end position="93"/>
    </location>
</feature>
<reference evidence="2 3" key="1">
    <citation type="journal article" date="2022" name="Nat. Plants">
        <title>Genomes of leafy and leafless Platanthera orchids illuminate the evolution of mycoheterotrophy.</title>
        <authorList>
            <person name="Li M.H."/>
            <person name="Liu K.W."/>
            <person name="Li Z."/>
            <person name="Lu H.C."/>
            <person name="Ye Q.L."/>
            <person name="Zhang D."/>
            <person name="Wang J.Y."/>
            <person name="Li Y.F."/>
            <person name="Zhong Z.M."/>
            <person name="Liu X."/>
            <person name="Yu X."/>
            <person name="Liu D.K."/>
            <person name="Tu X.D."/>
            <person name="Liu B."/>
            <person name="Hao Y."/>
            <person name="Liao X.Y."/>
            <person name="Jiang Y.T."/>
            <person name="Sun W.H."/>
            <person name="Chen J."/>
            <person name="Chen Y.Q."/>
            <person name="Ai Y."/>
            <person name="Zhai J.W."/>
            <person name="Wu S.S."/>
            <person name="Zhou Z."/>
            <person name="Hsiao Y.Y."/>
            <person name="Wu W.L."/>
            <person name="Chen Y.Y."/>
            <person name="Lin Y.F."/>
            <person name="Hsu J.L."/>
            <person name="Li C.Y."/>
            <person name="Wang Z.W."/>
            <person name="Zhao X."/>
            <person name="Zhong W.Y."/>
            <person name="Ma X.K."/>
            <person name="Ma L."/>
            <person name="Huang J."/>
            <person name="Chen G.Z."/>
            <person name="Huang M.Z."/>
            <person name="Huang L."/>
            <person name="Peng D.H."/>
            <person name="Luo Y.B."/>
            <person name="Zou S.Q."/>
            <person name="Chen S.P."/>
            <person name="Lan S."/>
            <person name="Tsai W.C."/>
            <person name="Van de Peer Y."/>
            <person name="Liu Z.J."/>
        </authorList>
    </citation>
    <scope>NUCLEOTIDE SEQUENCE [LARGE SCALE GENOMIC DNA]</scope>
    <source>
        <strain evidence="2">Lor288</strain>
    </source>
</reference>
<proteinExistence type="predicted"/>
<dbReference type="InterPro" id="IPR004330">
    <property type="entry name" value="FAR1_DNA_bnd_dom"/>
</dbReference>
<protein>
    <recommendedName>
        <fullName evidence="1">FAR1 domain-containing protein</fullName>
    </recommendedName>
</protein>
<comment type="caution">
    <text evidence="2">The sequence shown here is derived from an EMBL/GenBank/DDBJ whole genome shotgun (WGS) entry which is preliminary data.</text>
</comment>
<dbReference type="Proteomes" id="UP001412067">
    <property type="component" value="Unassembled WGS sequence"/>
</dbReference>
<evidence type="ECO:0000259" key="1">
    <source>
        <dbReference type="Pfam" id="PF03101"/>
    </source>
</evidence>
<evidence type="ECO:0000313" key="2">
    <source>
        <dbReference type="EMBL" id="KAK8959803.1"/>
    </source>
</evidence>
<name>A0ABR2M6W7_9ASPA</name>
<dbReference type="Pfam" id="PF03101">
    <property type="entry name" value="FAR1"/>
    <property type="match status" value="1"/>
</dbReference>
<dbReference type="PANTHER" id="PTHR46328:SF27">
    <property type="entry name" value="OS12G0287500 PROTEIN"/>
    <property type="match status" value="1"/>
</dbReference>
<organism evidence="2 3">
    <name type="scientific">Platanthera guangdongensis</name>
    <dbReference type="NCBI Taxonomy" id="2320717"/>
    <lineage>
        <taxon>Eukaryota</taxon>
        <taxon>Viridiplantae</taxon>
        <taxon>Streptophyta</taxon>
        <taxon>Embryophyta</taxon>
        <taxon>Tracheophyta</taxon>
        <taxon>Spermatophyta</taxon>
        <taxon>Magnoliopsida</taxon>
        <taxon>Liliopsida</taxon>
        <taxon>Asparagales</taxon>
        <taxon>Orchidaceae</taxon>
        <taxon>Orchidoideae</taxon>
        <taxon>Orchideae</taxon>
        <taxon>Orchidinae</taxon>
        <taxon>Platanthera</taxon>
    </lineage>
</organism>
<dbReference type="EMBL" id="JBBWWR010000011">
    <property type="protein sequence ID" value="KAK8959803.1"/>
    <property type="molecule type" value="Genomic_DNA"/>
</dbReference>
<dbReference type="PANTHER" id="PTHR46328">
    <property type="entry name" value="FAR-RED IMPAIRED RESPONSIVE (FAR1) FAMILY PROTEIN-RELATED"/>
    <property type="match status" value="1"/>
</dbReference>
<keyword evidence="3" id="KW-1185">Reference proteome</keyword>